<evidence type="ECO:0000313" key="1">
    <source>
        <dbReference type="EMBL" id="APT56524.1"/>
    </source>
</evidence>
<dbReference type="EMBL" id="CP015583">
    <property type="protein sequence ID" value="APT56524.1"/>
    <property type="molecule type" value="Genomic_DNA"/>
</dbReference>
<dbReference type="InterPro" id="IPR006175">
    <property type="entry name" value="YjgF/YER057c/UK114"/>
</dbReference>
<keyword evidence="2" id="KW-0378">Hydrolase</keyword>
<reference evidence="2 4" key="2">
    <citation type="journal article" date="2019" name="Microb. Pathog.">
        <title>Comparison of VITEK 2, MALDI-TOF MS, 16S rRNA gene sequencing, and whole-genome sequencing for identification of Roseomonas mucosa.</title>
        <authorList>
            <person name="Rudolph W.W."/>
            <person name="Gunzer F."/>
            <person name="Trauth M."/>
            <person name="Bunk B."/>
            <person name="Bigge R."/>
            <person name="Schrottner P."/>
        </authorList>
    </citation>
    <scope>NUCLEOTIDE SEQUENCE [LARGE SCALE GENOMIC DNA]</scope>
    <source>
        <strain evidence="2 4">DSM 103800</strain>
    </source>
</reference>
<organism evidence="1 3">
    <name type="scientific">Roseomonas gilardii</name>
    <dbReference type="NCBI Taxonomy" id="257708"/>
    <lineage>
        <taxon>Bacteria</taxon>
        <taxon>Pseudomonadati</taxon>
        <taxon>Pseudomonadota</taxon>
        <taxon>Alphaproteobacteria</taxon>
        <taxon>Acetobacterales</taxon>
        <taxon>Roseomonadaceae</taxon>
        <taxon>Roseomonas</taxon>
    </lineage>
</organism>
<evidence type="ECO:0000313" key="3">
    <source>
        <dbReference type="Proteomes" id="UP000185494"/>
    </source>
</evidence>
<gene>
    <name evidence="1" type="ORF">RGI145_04800</name>
    <name evidence="2" type="ORF">RQ831_11395</name>
</gene>
<dbReference type="PANTHER" id="PTHR43857">
    <property type="entry name" value="BLR7761 PROTEIN"/>
    <property type="match status" value="1"/>
</dbReference>
<dbReference type="Proteomes" id="UP001258945">
    <property type="component" value="Unassembled WGS sequence"/>
</dbReference>
<name>A0A1L7ACK8_9PROT</name>
<dbReference type="eggNOG" id="COG0251">
    <property type="taxonomic scope" value="Bacteria"/>
</dbReference>
<dbReference type="Pfam" id="PF01042">
    <property type="entry name" value="Ribonuc_L-PSP"/>
    <property type="match status" value="1"/>
</dbReference>
<keyword evidence="4" id="KW-1185">Reference proteome</keyword>
<dbReference type="RefSeq" id="WP_075797468.1">
    <property type="nucleotide sequence ID" value="NZ_CP015583.1"/>
</dbReference>
<reference evidence="1 3" key="1">
    <citation type="submission" date="2016-05" db="EMBL/GenBank/DDBJ databases">
        <title>Complete Genome and Methylome Analysis of Psychrotrophic Bacterial Isolates from Antarctic Lake Untersee.</title>
        <authorList>
            <person name="Fomenkov A."/>
            <person name="Akimov V.N."/>
            <person name="Vasilyeva L.V."/>
            <person name="Andersen D."/>
            <person name="Vincze T."/>
            <person name="Roberts R.J."/>
        </authorList>
    </citation>
    <scope>NUCLEOTIDE SEQUENCE [LARGE SCALE GENOMIC DNA]</scope>
    <source>
        <strain evidence="1 3">U14-5</strain>
    </source>
</reference>
<accession>A0A1L7ACK8</accession>
<dbReference type="GO" id="GO:0016787">
    <property type="term" value="F:hydrolase activity"/>
    <property type="evidence" value="ECO:0007669"/>
    <property type="project" value="UniProtKB-KW"/>
</dbReference>
<dbReference type="Proteomes" id="UP000185494">
    <property type="component" value="Chromosome 1"/>
</dbReference>
<dbReference type="EMBL" id="JAVVDO010000016">
    <property type="protein sequence ID" value="MDT8331660.1"/>
    <property type="molecule type" value="Genomic_DNA"/>
</dbReference>
<dbReference type="STRING" id="257708.RGI145_04800"/>
<dbReference type="EC" id="3.5.-.-" evidence="2"/>
<evidence type="ECO:0000313" key="2">
    <source>
        <dbReference type="EMBL" id="MDT8331660.1"/>
    </source>
</evidence>
<dbReference type="PANTHER" id="PTHR43857:SF1">
    <property type="entry name" value="YJGH FAMILY PROTEIN"/>
    <property type="match status" value="1"/>
</dbReference>
<evidence type="ECO:0000313" key="4">
    <source>
        <dbReference type="Proteomes" id="UP001258945"/>
    </source>
</evidence>
<reference evidence="2" key="3">
    <citation type="submission" date="2023-09" db="EMBL/GenBank/DDBJ databases">
        <authorList>
            <person name="Schober I."/>
            <person name="Bunk B."/>
        </authorList>
    </citation>
    <scope>NUCLEOTIDE SEQUENCE</scope>
    <source>
        <strain evidence="2">DSM 103800</strain>
    </source>
</reference>
<dbReference type="KEGG" id="rgi:RGI145_04800"/>
<protein>
    <submittedName>
        <fullName evidence="2">RidA family protein</fullName>
        <ecNumber evidence="2">3.5.-.-</ecNumber>
    </submittedName>
</protein>
<proteinExistence type="predicted"/>
<dbReference type="InterPro" id="IPR035959">
    <property type="entry name" value="RutC-like_sf"/>
</dbReference>
<dbReference type="Gene3D" id="3.30.1330.40">
    <property type="entry name" value="RutC-like"/>
    <property type="match status" value="1"/>
</dbReference>
<dbReference type="SUPFAM" id="SSF55298">
    <property type="entry name" value="YjgF-like"/>
    <property type="match status" value="1"/>
</dbReference>
<dbReference type="AlphaFoldDB" id="A0A1L7ACK8"/>
<sequence>MGIITTSNPEGLHAPHAAYSHAVLIQGASRRLVVSGQAGVTPDGRIAAHADEQIDQVFRNLDTVLKAHDMTPANVVRLTAYLVQRIHIGPWRRRRDQWLKGHQPAATLVLVNGFADPRFVAEVELEAVA</sequence>